<name>A0A2R4MFH3_9HYPH</name>
<dbReference type="SUPFAM" id="SSF52266">
    <property type="entry name" value="SGNH hydrolase"/>
    <property type="match status" value="1"/>
</dbReference>
<evidence type="ECO:0000259" key="1">
    <source>
        <dbReference type="Pfam" id="PF13472"/>
    </source>
</evidence>
<dbReference type="InterPro" id="IPR051532">
    <property type="entry name" value="Ester_Hydrolysis_Enzymes"/>
</dbReference>
<dbReference type="Pfam" id="PF13472">
    <property type="entry name" value="Lipase_GDSL_2"/>
    <property type="match status" value="1"/>
</dbReference>
<dbReference type="STRING" id="1122213.GCA_000423365_02396"/>
<keyword evidence="3" id="KW-1185">Reference proteome</keyword>
<gene>
    <name evidence="2" type="ORF">MXMO3_02098</name>
</gene>
<dbReference type="RefSeq" id="WP_117395820.1">
    <property type="nucleotide sequence ID" value="NZ_CP021330.1"/>
</dbReference>
<sequence length="213" mass="23104">MKNILAFGDSLTWGYDAASETRHPFEVRWPNVLADGLNFSVHMIAEGLNGRTTVFDDHSAASERNGAKMLPSLLATHEPLDLVIIMLGTNDMREHICGNAAGSAAGIGRLISIIKTFPYKANHAVPQILVVSPPLAERGGDRFANHVMQGASSLSRQYADAYKLVVEENDVAFFDAAKHVIPDPMDGFHLDQENTKKLGEALIPVVGDLLTSK</sequence>
<dbReference type="InterPro" id="IPR036514">
    <property type="entry name" value="SGNH_hydro_sf"/>
</dbReference>
<evidence type="ECO:0000313" key="2">
    <source>
        <dbReference type="EMBL" id="AVX04619.1"/>
    </source>
</evidence>
<dbReference type="KEGG" id="mmyr:MXMO3_02098"/>
<accession>A0A2R4MFH3</accession>
<dbReference type="GO" id="GO:0016788">
    <property type="term" value="F:hydrolase activity, acting on ester bonds"/>
    <property type="evidence" value="ECO:0007669"/>
    <property type="project" value="UniProtKB-ARBA"/>
</dbReference>
<dbReference type="PANTHER" id="PTHR30383">
    <property type="entry name" value="THIOESTERASE 1/PROTEASE 1/LYSOPHOSPHOLIPASE L1"/>
    <property type="match status" value="1"/>
</dbReference>
<feature type="domain" description="SGNH hydrolase-type esterase" evidence="1">
    <location>
        <begin position="6"/>
        <end position="189"/>
    </location>
</feature>
<organism evidence="2 3">
    <name type="scientific">Maritalea myrionectae</name>
    <dbReference type="NCBI Taxonomy" id="454601"/>
    <lineage>
        <taxon>Bacteria</taxon>
        <taxon>Pseudomonadati</taxon>
        <taxon>Pseudomonadota</taxon>
        <taxon>Alphaproteobacteria</taxon>
        <taxon>Hyphomicrobiales</taxon>
        <taxon>Devosiaceae</taxon>
        <taxon>Maritalea</taxon>
    </lineage>
</organism>
<dbReference type="AlphaFoldDB" id="A0A2R4MFH3"/>
<dbReference type="EMBL" id="CP021330">
    <property type="protein sequence ID" value="AVX04619.1"/>
    <property type="molecule type" value="Genomic_DNA"/>
</dbReference>
<dbReference type="CDD" id="cd01839">
    <property type="entry name" value="SGNH_arylesterase_like"/>
    <property type="match status" value="1"/>
</dbReference>
<dbReference type="InterPro" id="IPR013830">
    <property type="entry name" value="SGNH_hydro"/>
</dbReference>
<dbReference type="PANTHER" id="PTHR30383:SF29">
    <property type="entry name" value="SGNH HYDROLASE-TYPE ESTERASE DOMAIN-CONTAINING PROTEIN"/>
    <property type="match status" value="1"/>
</dbReference>
<evidence type="ECO:0000313" key="3">
    <source>
        <dbReference type="Proteomes" id="UP000258927"/>
    </source>
</evidence>
<protein>
    <recommendedName>
        <fullName evidence="1">SGNH hydrolase-type esterase domain-containing protein</fullName>
    </recommendedName>
</protein>
<reference evidence="2 3" key="1">
    <citation type="submission" date="2017-05" db="EMBL/GenBank/DDBJ databases">
        <title>Genome Analysis of Maritalea myrionectae HL2708#5.</title>
        <authorList>
            <consortium name="Cotde Inc.-PKNU"/>
            <person name="Jang D."/>
            <person name="Oh H.-M."/>
        </authorList>
    </citation>
    <scope>NUCLEOTIDE SEQUENCE [LARGE SCALE GENOMIC DNA]</scope>
    <source>
        <strain evidence="2 3">HL2708#5</strain>
    </source>
</reference>
<dbReference type="Proteomes" id="UP000258927">
    <property type="component" value="Chromosome"/>
</dbReference>
<dbReference type="Gene3D" id="3.40.50.1110">
    <property type="entry name" value="SGNH hydrolase"/>
    <property type="match status" value="1"/>
</dbReference>
<proteinExistence type="predicted"/>